<keyword evidence="7 12" id="KW-0418">Kinase</keyword>
<dbReference type="GO" id="GO:0016301">
    <property type="term" value="F:kinase activity"/>
    <property type="evidence" value="ECO:0007669"/>
    <property type="project" value="UniProtKB-KW"/>
</dbReference>
<comment type="caution">
    <text evidence="12">The sequence shown here is derived from an EMBL/GenBank/DDBJ whole genome shotgun (WGS) entry which is preliminary data.</text>
</comment>
<evidence type="ECO:0000256" key="2">
    <source>
        <dbReference type="ARBA" id="ARBA00004370"/>
    </source>
</evidence>
<sequence>MASVTFGSEGRKMALTVTIVTAAMLCLLTVYFCNRYVRKTFDSIDQVLDSVLTKNAELPFDKTTDSRLSKLTHKAMKIIHMNGMDISQTRQEKEIIQSFLSDMSHQMKTPLSGVSMYTDLLLEGNITAAEQQEFLSRIKAGTEKLQWMMDSLVKMSRLEVGAIELSPVPTGIKQTISDSISGVYGAAVKKNITIQTAYFEDILLLHDRKWTCEAMTNILENAIKYSEPDNEIDIAVESLPIYTKISITDYGIGIAPDEWNSIFKRFYRGQNAKTADGAGLGLYLASLIFQKQGGNILVDSKPGQYTTFSMFLQNCKK</sequence>
<evidence type="ECO:0000256" key="5">
    <source>
        <dbReference type="ARBA" id="ARBA00022679"/>
    </source>
</evidence>
<dbReference type="SMART" id="SM00387">
    <property type="entry name" value="HATPase_c"/>
    <property type="match status" value="1"/>
</dbReference>
<keyword evidence="5" id="KW-0808">Transferase</keyword>
<evidence type="ECO:0000256" key="6">
    <source>
        <dbReference type="ARBA" id="ARBA00022741"/>
    </source>
</evidence>
<dbReference type="SUPFAM" id="SSF47384">
    <property type="entry name" value="Homodimeric domain of signal transducing histidine kinase"/>
    <property type="match status" value="1"/>
</dbReference>
<dbReference type="InterPro" id="IPR003594">
    <property type="entry name" value="HATPase_dom"/>
</dbReference>
<dbReference type="SMART" id="SM00388">
    <property type="entry name" value="HisKA"/>
    <property type="match status" value="1"/>
</dbReference>
<dbReference type="Proteomes" id="UP001597262">
    <property type="component" value="Unassembled WGS sequence"/>
</dbReference>
<name>A0ABW3S1G4_9BACL</name>
<organism evidence="12 13">
    <name type="scientific">Paenibacillus puldeungensis</name>
    <dbReference type="NCBI Taxonomy" id="696536"/>
    <lineage>
        <taxon>Bacteria</taxon>
        <taxon>Bacillati</taxon>
        <taxon>Bacillota</taxon>
        <taxon>Bacilli</taxon>
        <taxon>Bacillales</taxon>
        <taxon>Paenibacillaceae</taxon>
        <taxon>Paenibacillus</taxon>
    </lineage>
</organism>
<keyword evidence="6" id="KW-0547">Nucleotide-binding</keyword>
<keyword evidence="10" id="KW-1133">Transmembrane helix</keyword>
<dbReference type="InterPro" id="IPR036097">
    <property type="entry name" value="HisK_dim/P_sf"/>
</dbReference>
<evidence type="ECO:0000256" key="8">
    <source>
        <dbReference type="ARBA" id="ARBA00022840"/>
    </source>
</evidence>
<accession>A0ABW3S1G4</accession>
<gene>
    <name evidence="12" type="ORF">ACFQ3W_16980</name>
</gene>
<dbReference type="Pfam" id="PF02518">
    <property type="entry name" value="HATPase_c"/>
    <property type="match status" value="1"/>
</dbReference>
<dbReference type="PANTHER" id="PTHR45453">
    <property type="entry name" value="PHOSPHATE REGULON SENSOR PROTEIN PHOR"/>
    <property type="match status" value="1"/>
</dbReference>
<feature type="transmembrane region" description="Helical" evidence="10">
    <location>
        <begin position="13"/>
        <end position="33"/>
    </location>
</feature>
<comment type="subcellular location">
    <subcellularLocation>
        <location evidence="2">Membrane</location>
    </subcellularLocation>
</comment>
<keyword evidence="9" id="KW-0902">Two-component regulatory system</keyword>
<dbReference type="InterPro" id="IPR036890">
    <property type="entry name" value="HATPase_C_sf"/>
</dbReference>
<dbReference type="Pfam" id="PF00512">
    <property type="entry name" value="HisKA"/>
    <property type="match status" value="1"/>
</dbReference>
<dbReference type="InterPro" id="IPR050351">
    <property type="entry name" value="BphY/WalK/GraS-like"/>
</dbReference>
<dbReference type="PRINTS" id="PR00344">
    <property type="entry name" value="BCTRLSENSOR"/>
</dbReference>
<dbReference type="CDD" id="cd00082">
    <property type="entry name" value="HisKA"/>
    <property type="match status" value="1"/>
</dbReference>
<evidence type="ECO:0000313" key="12">
    <source>
        <dbReference type="EMBL" id="MFD1177985.1"/>
    </source>
</evidence>
<dbReference type="EMBL" id="JBHTLM010000013">
    <property type="protein sequence ID" value="MFD1177985.1"/>
    <property type="molecule type" value="Genomic_DNA"/>
</dbReference>
<evidence type="ECO:0000256" key="4">
    <source>
        <dbReference type="ARBA" id="ARBA00022553"/>
    </source>
</evidence>
<evidence type="ECO:0000256" key="1">
    <source>
        <dbReference type="ARBA" id="ARBA00000085"/>
    </source>
</evidence>
<dbReference type="InterPro" id="IPR005467">
    <property type="entry name" value="His_kinase_dom"/>
</dbReference>
<dbReference type="EC" id="2.7.13.3" evidence="3"/>
<feature type="domain" description="Histidine kinase" evidence="11">
    <location>
        <begin position="102"/>
        <end position="316"/>
    </location>
</feature>
<dbReference type="PANTHER" id="PTHR45453:SF1">
    <property type="entry name" value="PHOSPHATE REGULON SENSOR PROTEIN PHOR"/>
    <property type="match status" value="1"/>
</dbReference>
<evidence type="ECO:0000256" key="10">
    <source>
        <dbReference type="SAM" id="Phobius"/>
    </source>
</evidence>
<evidence type="ECO:0000256" key="3">
    <source>
        <dbReference type="ARBA" id="ARBA00012438"/>
    </source>
</evidence>
<keyword evidence="10" id="KW-0812">Transmembrane</keyword>
<dbReference type="PROSITE" id="PS50109">
    <property type="entry name" value="HIS_KIN"/>
    <property type="match status" value="1"/>
</dbReference>
<evidence type="ECO:0000256" key="7">
    <source>
        <dbReference type="ARBA" id="ARBA00022777"/>
    </source>
</evidence>
<dbReference type="Gene3D" id="1.10.287.130">
    <property type="match status" value="1"/>
</dbReference>
<dbReference type="InterPro" id="IPR003661">
    <property type="entry name" value="HisK_dim/P_dom"/>
</dbReference>
<keyword evidence="13" id="KW-1185">Reference proteome</keyword>
<dbReference type="SUPFAM" id="SSF55874">
    <property type="entry name" value="ATPase domain of HSP90 chaperone/DNA topoisomerase II/histidine kinase"/>
    <property type="match status" value="1"/>
</dbReference>
<keyword evidence="4" id="KW-0597">Phosphoprotein</keyword>
<evidence type="ECO:0000256" key="9">
    <source>
        <dbReference type="ARBA" id="ARBA00023012"/>
    </source>
</evidence>
<evidence type="ECO:0000313" key="13">
    <source>
        <dbReference type="Proteomes" id="UP001597262"/>
    </source>
</evidence>
<reference evidence="13" key="1">
    <citation type="journal article" date="2019" name="Int. J. Syst. Evol. Microbiol.">
        <title>The Global Catalogue of Microorganisms (GCM) 10K type strain sequencing project: providing services to taxonomists for standard genome sequencing and annotation.</title>
        <authorList>
            <consortium name="The Broad Institute Genomics Platform"/>
            <consortium name="The Broad Institute Genome Sequencing Center for Infectious Disease"/>
            <person name="Wu L."/>
            <person name="Ma J."/>
        </authorList>
    </citation>
    <scope>NUCLEOTIDE SEQUENCE [LARGE SCALE GENOMIC DNA]</scope>
    <source>
        <strain evidence="13">CCUG 59189</strain>
    </source>
</reference>
<proteinExistence type="predicted"/>
<evidence type="ECO:0000259" key="11">
    <source>
        <dbReference type="PROSITE" id="PS50109"/>
    </source>
</evidence>
<protein>
    <recommendedName>
        <fullName evidence="3">histidine kinase</fullName>
        <ecNumber evidence="3">2.7.13.3</ecNumber>
    </recommendedName>
</protein>
<dbReference type="CDD" id="cd00075">
    <property type="entry name" value="HATPase"/>
    <property type="match status" value="1"/>
</dbReference>
<comment type="catalytic activity">
    <reaction evidence="1">
        <text>ATP + protein L-histidine = ADP + protein N-phospho-L-histidine.</text>
        <dbReference type="EC" id="2.7.13.3"/>
    </reaction>
</comment>
<dbReference type="InterPro" id="IPR004358">
    <property type="entry name" value="Sig_transdc_His_kin-like_C"/>
</dbReference>
<keyword evidence="8" id="KW-0067">ATP-binding</keyword>
<keyword evidence="10" id="KW-0472">Membrane</keyword>
<dbReference type="Gene3D" id="3.30.565.10">
    <property type="entry name" value="Histidine kinase-like ATPase, C-terminal domain"/>
    <property type="match status" value="1"/>
</dbReference>